<evidence type="ECO:0000256" key="4">
    <source>
        <dbReference type="ARBA" id="ARBA00023136"/>
    </source>
</evidence>
<feature type="domain" description="Major facilitator superfamily (MFS) profile" evidence="6">
    <location>
        <begin position="20"/>
        <end position="456"/>
    </location>
</feature>
<dbReference type="Gene3D" id="1.20.1250.20">
    <property type="entry name" value="MFS general substrate transporter like domains"/>
    <property type="match status" value="1"/>
</dbReference>
<proteinExistence type="predicted"/>
<evidence type="ECO:0000259" key="6">
    <source>
        <dbReference type="PROSITE" id="PS50850"/>
    </source>
</evidence>
<feature type="transmembrane region" description="Helical" evidence="5">
    <location>
        <begin position="62"/>
        <end position="87"/>
    </location>
</feature>
<feature type="transmembrane region" description="Helical" evidence="5">
    <location>
        <begin position="331"/>
        <end position="351"/>
    </location>
</feature>
<dbReference type="PROSITE" id="PS00217">
    <property type="entry name" value="SUGAR_TRANSPORT_2"/>
    <property type="match status" value="1"/>
</dbReference>
<feature type="transmembrane region" description="Helical" evidence="5">
    <location>
        <begin position="363"/>
        <end position="381"/>
    </location>
</feature>
<evidence type="ECO:0000313" key="8">
    <source>
        <dbReference type="Proteomes" id="UP000240880"/>
    </source>
</evidence>
<evidence type="ECO:0000256" key="2">
    <source>
        <dbReference type="ARBA" id="ARBA00022692"/>
    </source>
</evidence>
<evidence type="ECO:0000313" key="7">
    <source>
        <dbReference type="EMBL" id="PSN82439.1"/>
    </source>
</evidence>
<name>A0A2R6A7W7_9ARCH</name>
<dbReference type="Pfam" id="PF00083">
    <property type="entry name" value="Sugar_tr"/>
    <property type="match status" value="1"/>
</dbReference>
<feature type="transmembrane region" description="Helical" evidence="5">
    <location>
        <begin position="185"/>
        <end position="202"/>
    </location>
</feature>
<dbReference type="EMBL" id="NEXC01000074">
    <property type="protein sequence ID" value="PSN82439.1"/>
    <property type="molecule type" value="Genomic_DNA"/>
</dbReference>
<dbReference type="InterPro" id="IPR005829">
    <property type="entry name" value="Sugar_transporter_CS"/>
</dbReference>
<evidence type="ECO:0000256" key="3">
    <source>
        <dbReference type="ARBA" id="ARBA00022989"/>
    </source>
</evidence>
<feature type="transmembrane region" description="Helical" evidence="5">
    <location>
        <begin position="94"/>
        <end position="112"/>
    </location>
</feature>
<keyword evidence="4 5" id="KW-0472">Membrane</keyword>
<dbReference type="PROSITE" id="PS50850">
    <property type="entry name" value="MFS"/>
    <property type="match status" value="1"/>
</dbReference>
<dbReference type="InterPro" id="IPR036259">
    <property type="entry name" value="MFS_trans_sf"/>
</dbReference>
<dbReference type="PANTHER" id="PTHR24064">
    <property type="entry name" value="SOLUTE CARRIER FAMILY 22 MEMBER"/>
    <property type="match status" value="1"/>
</dbReference>
<gene>
    <name evidence="7" type="ORF">B9Q01_08035</name>
</gene>
<feature type="transmembrane region" description="Helical" evidence="5">
    <location>
        <begin position="301"/>
        <end position="319"/>
    </location>
</feature>
<comment type="caution">
    <text evidence="7">The sequence shown here is derived from an EMBL/GenBank/DDBJ whole genome shotgun (WGS) entry which is preliminary data.</text>
</comment>
<dbReference type="SUPFAM" id="SSF103473">
    <property type="entry name" value="MFS general substrate transporter"/>
    <property type="match status" value="1"/>
</dbReference>
<dbReference type="GO" id="GO:0016020">
    <property type="term" value="C:membrane"/>
    <property type="evidence" value="ECO:0007669"/>
    <property type="project" value="UniProtKB-SubCell"/>
</dbReference>
<keyword evidence="2 5" id="KW-0812">Transmembrane</keyword>
<dbReference type="GO" id="GO:0022857">
    <property type="term" value="F:transmembrane transporter activity"/>
    <property type="evidence" value="ECO:0007669"/>
    <property type="project" value="InterPro"/>
</dbReference>
<evidence type="ECO:0000256" key="5">
    <source>
        <dbReference type="SAM" id="Phobius"/>
    </source>
</evidence>
<dbReference type="InterPro" id="IPR005828">
    <property type="entry name" value="MFS_sugar_transport-like"/>
</dbReference>
<feature type="transmembrane region" description="Helical" evidence="5">
    <location>
        <begin position="118"/>
        <end position="141"/>
    </location>
</feature>
<sequence length="474" mass="50491">MESPFSELNGLKLSTRHIKIWFTAGMGFFTDAYDLFVIGAVLDVFSKSAIPGFSLSTKILGMPASGFIGASALFAAAIGPLVFGLIADHYGRKFVYGIEAVMLALGALLSALSPNLYWLIAFRFLLGIGVGGDYPVSATIMSEYANVKDRGKLVALVFANQGLGSVTAVVTAILCVLTLPSSLSWRVMLALGAIPALSVIYLRRKIPETPRYSLLVKRDANGAQLAAKTLGSKILKSDIAAKSLSLPQFVKKYGVTLLATAGTWFLVDMALYGTGIFSGPIVSSIIPINSSLDLKLQLSRLILEAGVPFFVGFFGYFTSVALMDRLGRKVIQLQGFLAMAALYATISFVMITKGTKVTGFSVPLELALMLYALTFFFIDFGPNTTTFVIPSEVFPVSARTTGHGISAAAGKFGAALSVFLFPSLLSSIGLKQVLLLLALVSVLGALLTLPLKEPKLVDLESASQEELEVDQTSK</sequence>
<comment type="subcellular location">
    <subcellularLocation>
        <location evidence="1">Membrane</location>
        <topology evidence="1">Multi-pass membrane protein</topology>
    </subcellularLocation>
</comment>
<reference evidence="7 8" key="1">
    <citation type="submission" date="2017-04" db="EMBL/GenBank/DDBJ databases">
        <title>Novel microbial lineages endemic to geothermal iron-oxide mats fill important gaps in the evolutionary history of Archaea.</title>
        <authorList>
            <person name="Jay Z.J."/>
            <person name="Beam J.P."/>
            <person name="Dlakic M."/>
            <person name="Rusch D.B."/>
            <person name="Kozubal M.A."/>
            <person name="Inskeep W.P."/>
        </authorList>
    </citation>
    <scope>NUCLEOTIDE SEQUENCE [LARGE SCALE GENOMIC DNA]</scope>
    <source>
        <strain evidence="7">OSP_D</strain>
    </source>
</reference>
<dbReference type="AlphaFoldDB" id="A0A2R6A7W7"/>
<dbReference type="Proteomes" id="UP000240880">
    <property type="component" value="Unassembled WGS sequence"/>
</dbReference>
<evidence type="ECO:0000256" key="1">
    <source>
        <dbReference type="ARBA" id="ARBA00004141"/>
    </source>
</evidence>
<dbReference type="PROSITE" id="PS00216">
    <property type="entry name" value="SUGAR_TRANSPORT_1"/>
    <property type="match status" value="1"/>
</dbReference>
<feature type="transmembrane region" description="Helical" evidence="5">
    <location>
        <begin position="401"/>
        <end position="421"/>
    </location>
</feature>
<feature type="transmembrane region" description="Helical" evidence="5">
    <location>
        <begin position="153"/>
        <end position="179"/>
    </location>
</feature>
<accession>A0A2R6A7W7</accession>
<keyword evidence="3 5" id="KW-1133">Transmembrane helix</keyword>
<feature type="transmembrane region" description="Helical" evidence="5">
    <location>
        <begin position="433"/>
        <end position="451"/>
    </location>
</feature>
<dbReference type="InterPro" id="IPR020846">
    <property type="entry name" value="MFS_dom"/>
</dbReference>
<feature type="transmembrane region" description="Helical" evidence="5">
    <location>
        <begin position="20"/>
        <end position="42"/>
    </location>
</feature>
<protein>
    <submittedName>
        <fullName evidence="7">MFS transporter</fullName>
    </submittedName>
</protein>
<organism evidence="7 8">
    <name type="scientific">Candidatus Marsarchaeota G1 archaeon OSP_D</name>
    <dbReference type="NCBI Taxonomy" id="1978155"/>
    <lineage>
        <taxon>Archaea</taxon>
        <taxon>Candidatus Marsarchaeota</taxon>
        <taxon>Candidatus Marsarchaeota group 1</taxon>
    </lineage>
</organism>